<dbReference type="EMBL" id="PVGH01000085">
    <property type="protein sequence ID" value="PRF57165.1"/>
    <property type="molecule type" value="Genomic_DNA"/>
</dbReference>
<dbReference type="GeneID" id="93171786"/>
<accession>A0A228EKS3</accession>
<comment type="caution">
    <text evidence="1">The sequence shown here is derived from an EMBL/GenBank/DDBJ whole genome shotgun (WGS) entry which is preliminary data.</text>
</comment>
<gene>
    <name evidence="1" type="ORF">C6Q15_23050</name>
</gene>
<evidence type="ECO:0000313" key="1">
    <source>
        <dbReference type="EMBL" id="PRF57165.1"/>
    </source>
</evidence>
<evidence type="ECO:0000313" key="2">
    <source>
        <dbReference type="Proteomes" id="UP000238982"/>
    </source>
</evidence>
<dbReference type="AlphaFoldDB" id="A0A228EKS3"/>
<sequence length="79" mass="8340">MMDVKRSDFDGAVRKLLGAEAYESTVVLPQASIPAQCDAVARAMLLGELVSDDGEAIGIVRLIAQRLMRGVGAHGLISD</sequence>
<name>A0A228EKS3_9BURK</name>
<dbReference type="KEGG" id="bmk:DM80_5927"/>
<protein>
    <submittedName>
        <fullName evidence="1">Uncharacterized protein</fullName>
    </submittedName>
</protein>
<dbReference type="RefSeq" id="WP_038442173.1">
    <property type="nucleotide sequence ID" value="NZ_CADFDE010000013.1"/>
</dbReference>
<dbReference type="Proteomes" id="UP000238982">
    <property type="component" value="Unassembled WGS sequence"/>
</dbReference>
<proteinExistence type="predicted"/>
<reference evidence="1 2" key="1">
    <citation type="submission" date="2018-03" db="EMBL/GenBank/DDBJ databases">
        <authorList>
            <person name="Keele B.F."/>
        </authorList>
    </citation>
    <scope>NUCLEOTIDE SEQUENCE [LARGE SCALE GENOMIC DNA]</scope>
    <source>
        <strain evidence="1 2">AU19729</strain>
    </source>
</reference>
<organism evidence="1 2">
    <name type="scientific">Burkholderia multivorans</name>
    <dbReference type="NCBI Taxonomy" id="87883"/>
    <lineage>
        <taxon>Bacteria</taxon>
        <taxon>Pseudomonadati</taxon>
        <taxon>Pseudomonadota</taxon>
        <taxon>Betaproteobacteria</taxon>
        <taxon>Burkholderiales</taxon>
        <taxon>Burkholderiaceae</taxon>
        <taxon>Burkholderia</taxon>
        <taxon>Burkholderia cepacia complex</taxon>
    </lineage>
</organism>